<comment type="catalytic activity">
    <reaction evidence="7">
        <text>L-seryl-[protein] + ATP = O-phospho-L-seryl-[protein] + ADP + H(+)</text>
        <dbReference type="Rhea" id="RHEA:17989"/>
        <dbReference type="Rhea" id="RHEA-COMP:9863"/>
        <dbReference type="Rhea" id="RHEA-COMP:11604"/>
        <dbReference type="ChEBI" id="CHEBI:15378"/>
        <dbReference type="ChEBI" id="CHEBI:29999"/>
        <dbReference type="ChEBI" id="CHEBI:30616"/>
        <dbReference type="ChEBI" id="CHEBI:83421"/>
        <dbReference type="ChEBI" id="CHEBI:456216"/>
        <dbReference type="EC" id="2.7.12.2"/>
    </reaction>
</comment>
<dbReference type="InterPro" id="IPR000719">
    <property type="entry name" value="Prot_kinase_dom"/>
</dbReference>
<evidence type="ECO:0000256" key="9">
    <source>
        <dbReference type="ARBA" id="ARBA00051693"/>
    </source>
</evidence>
<dbReference type="AlphaFoldDB" id="A0A8H6SNS4"/>
<organism evidence="13 14">
    <name type="scientific">Mycena indigotica</name>
    <dbReference type="NCBI Taxonomy" id="2126181"/>
    <lineage>
        <taxon>Eukaryota</taxon>
        <taxon>Fungi</taxon>
        <taxon>Dikarya</taxon>
        <taxon>Basidiomycota</taxon>
        <taxon>Agaricomycotina</taxon>
        <taxon>Agaricomycetes</taxon>
        <taxon>Agaricomycetidae</taxon>
        <taxon>Agaricales</taxon>
        <taxon>Marasmiineae</taxon>
        <taxon>Mycenaceae</taxon>
        <taxon>Mycena</taxon>
    </lineage>
</organism>
<dbReference type="PROSITE" id="PS00108">
    <property type="entry name" value="PROTEIN_KINASE_ST"/>
    <property type="match status" value="1"/>
</dbReference>
<feature type="domain" description="Protein kinase" evidence="12">
    <location>
        <begin position="23"/>
        <end position="292"/>
    </location>
</feature>
<dbReference type="GeneID" id="59346893"/>
<dbReference type="InterPro" id="IPR011009">
    <property type="entry name" value="Kinase-like_dom_sf"/>
</dbReference>
<keyword evidence="4 10" id="KW-0067">ATP-binding</keyword>
<evidence type="ECO:0000256" key="4">
    <source>
        <dbReference type="ARBA" id="ARBA00022840"/>
    </source>
</evidence>
<dbReference type="Gene3D" id="3.30.200.20">
    <property type="entry name" value="Phosphorylase Kinase, domain 1"/>
    <property type="match status" value="1"/>
</dbReference>
<evidence type="ECO:0000259" key="12">
    <source>
        <dbReference type="PROSITE" id="PS50011"/>
    </source>
</evidence>
<gene>
    <name evidence="13" type="ORF">MIND_00768500</name>
</gene>
<dbReference type="Pfam" id="PF00069">
    <property type="entry name" value="Pkinase"/>
    <property type="match status" value="1"/>
</dbReference>
<evidence type="ECO:0000313" key="13">
    <source>
        <dbReference type="EMBL" id="KAF7302021.1"/>
    </source>
</evidence>
<dbReference type="InterPro" id="IPR008271">
    <property type="entry name" value="Ser/Thr_kinase_AS"/>
</dbReference>
<evidence type="ECO:0000256" key="3">
    <source>
        <dbReference type="ARBA" id="ARBA00022777"/>
    </source>
</evidence>
<comment type="caution">
    <text evidence="13">The sequence shown here is derived from an EMBL/GenBank/DDBJ whole genome shotgun (WGS) entry which is preliminary data.</text>
</comment>
<sequence>MPSSVVSSTLPDLTGQLVGEDSLELLSVIGCGAFGKVYKARDTDSPADNPIYYAVKCMPVFEPDSKGEEMQLKELETHVTVSDHPRIVTLHGCFTSDEHLFMVLDYVSGGDMYDAMIHCQLFVENPALVKQVMDQLLDAVEIMHLNSVFHRDIKVENILCDEDGLNIRLTDFGLATQEPRSSEFGCGTRLYLSPESLCPSWGETTYSSPHSDLWAVAMVLANLISGHHPWDVASAADPRYSAFRSSDSFLEHALEITPEAARFLNWCFREEPSSRPTLQQMRAEIAKIDTFSLAYDPQTLHTVDLPEAVSPTTIKPWLCLVNMGGRVGPSQCCSLILHGIFFRTRHQKRFVCFALSPAVNTKSNLNSLCAQFPVPPIGKREFPVVPLTRQSCIEYYSDEEVPCAIGKRKFPVEAGWRRSRMEYYSDEEDYNVLLCDFPSPPRALPASQRRSSYGGIDVMRERRHGLVFGRKLQKPVLSAEQRLIRRQAGIWA</sequence>
<dbReference type="SUPFAM" id="SSF56112">
    <property type="entry name" value="Protein kinase-like (PK-like)"/>
    <property type="match status" value="1"/>
</dbReference>
<evidence type="ECO:0000313" key="14">
    <source>
        <dbReference type="Proteomes" id="UP000636479"/>
    </source>
</evidence>
<dbReference type="Proteomes" id="UP000636479">
    <property type="component" value="Unassembled WGS sequence"/>
</dbReference>
<keyword evidence="11" id="KW-0723">Serine/threonine-protein kinase</keyword>
<dbReference type="Gene3D" id="1.10.510.10">
    <property type="entry name" value="Transferase(Phosphotransferase) domain 1"/>
    <property type="match status" value="1"/>
</dbReference>
<evidence type="ECO:0000256" key="10">
    <source>
        <dbReference type="PROSITE-ProRule" id="PRU10141"/>
    </source>
</evidence>
<evidence type="ECO:0000256" key="11">
    <source>
        <dbReference type="RuleBase" id="RU000304"/>
    </source>
</evidence>
<name>A0A8H6SNS4_9AGAR</name>
<dbReference type="GO" id="GO:0004674">
    <property type="term" value="F:protein serine/threonine kinase activity"/>
    <property type="evidence" value="ECO:0007669"/>
    <property type="project" value="UniProtKB-KW"/>
</dbReference>
<evidence type="ECO:0000256" key="5">
    <source>
        <dbReference type="ARBA" id="ARBA00038035"/>
    </source>
</evidence>
<dbReference type="PROSITE" id="PS50011">
    <property type="entry name" value="PROTEIN_KINASE_DOM"/>
    <property type="match status" value="1"/>
</dbReference>
<dbReference type="OrthoDB" id="541276at2759"/>
<dbReference type="EC" id="2.7.12.2" evidence="6"/>
<keyword evidence="3 13" id="KW-0418">Kinase</keyword>
<dbReference type="RefSeq" id="XP_037220021.1">
    <property type="nucleotide sequence ID" value="XM_037364377.1"/>
</dbReference>
<accession>A0A8H6SNS4</accession>
<dbReference type="PANTHER" id="PTHR48013">
    <property type="entry name" value="DUAL SPECIFICITY MITOGEN-ACTIVATED PROTEIN KINASE KINASE 5-RELATED"/>
    <property type="match status" value="1"/>
</dbReference>
<dbReference type="InterPro" id="IPR017441">
    <property type="entry name" value="Protein_kinase_ATP_BS"/>
</dbReference>
<protein>
    <recommendedName>
        <fullName evidence="6">mitogen-activated protein kinase kinase</fullName>
        <ecNumber evidence="6">2.7.12.2</ecNumber>
    </recommendedName>
</protein>
<keyword evidence="14" id="KW-1185">Reference proteome</keyword>
<dbReference type="SMART" id="SM00220">
    <property type="entry name" value="S_TKc"/>
    <property type="match status" value="1"/>
</dbReference>
<evidence type="ECO:0000256" key="2">
    <source>
        <dbReference type="ARBA" id="ARBA00022741"/>
    </source>
</evidence>
<evidence type="ECO:0000256" key="8">
    <source>
        <dbReference type="ARBA" id="ARBA00049299"/>
    </source>
</evidence>
<keyword evidence="1" id="KW-0808">Transferase</keyword>
<dbReference type="GO" id="GO:0005524">
    <property type="term" value="F:ATP binding"/>
    <property type="evidence" value="ECO:0007669"/>
    <property type="project" value="UniProtKB-UniRule"/>
</dbReference>
<dbReference type="GO" id="GO:0004708">
    <property type="term" value="F:MAP kinase kinase activity"/>
    <property type="evidence" value="ECO:0007669"/>
    <property type="project" value="UniProtKB-EC"/>
</dbReference>
<comment type="similarity">
    <text evidence="5">Belongs to the protein kinase superfamily. STE Ser/Thr protein kinase family. MAP kinase kinase subfamily.</text>
</comment>
<evidence type="ECO:0000256" key="7">
    <source>
        <dbReference type="ARBA" id="ARBA00049014"/>
    </source>
</evidence>
<proteinExistence type="inferred from homology"/>
<comment type="catalytic activity">
    <reaction evidence="9">
        <text>L-tyrosyl-[protein] + ATP = O-phospho-L-tyrosyl-[protein] + ADP + H(+)</text>
        <dbReference type="Rhea" id="RHEA:10596"/>
        <dbReference type="Rhea" id="RHEA-COMP:10136"/>
        <dbReference type="Rhea" id="RHEA-COMP:20101"/>
        <dbReference type="ChEBI" id="CHEBI:15378"/>
        <dbReference type="ChEBI" id="CHEBI:30616"/>
        <dbReference type="ChEBI" id="CHEBI:46858"/>
        <dbReference type="ChEBI" id="CHEBI:61978"/>
        <dbReference type="ChEBI" id="CHEBI:456216"/>
        <dbReference type="EC" id="2.7.12.2"/>
    </reaction>
</comment>
<dbReference type="PROSITE" id="PS00107">
    <property type="entry name" value="PROTEIN_KINASE_ATP"/>
    <property type="match status" value="1"/>
</dbReference>
<comment type="catalytic activity">
    <reaction evidence="8">
        <text>L-threonyl-[protein] + ATP = O-phospho-L-threonyl-[protein] + ADP + H(+)</text>
        <dbReference type="Rhea" id="RHEA:46608"/>
        <dbReference type="Rhea" id="RHEA-COMP:11060"/>
        <dbReference type="Rhea" id="RHEA-COMP:11605"/>
        <dbReference type="ChEBI" id="CHEBI:15378"/>
        <dbReference type="ChEBI" id="CHEBI:30013"/>
        <dbReference type="ChEBI" id="CHEBI:30616"/>
        <dbReference type="ChEBI" id="CHEBI:61977"/>
        <dbReference type="ChEBI" id="CHEBI:456216"/>
        <dbReference type="EC" id="2.7.12.2"/>
    </reaction>
</comment>
<evidence type="ECO:0000256" key="6">
    <source>
        <dbReference type="ARBA" id="ARBA00038999"/>
    </source>
</evidence>
<evidence type="ECO:0000256" key="1">
    <source>
        <dbReference type="ARBA" id="ARBA00022679"/>
    </source>
</evidence>
<reference evidence="13" key="1">
    <citation type="submission" date="2020-05" db="EMBL/GenBank/DDBJ databases">
        <title>Mycena genomes resolve the evolution of fungal bioluminescence.</title>
        <authorList>
            <person name="Tsai I.J."/>
        </authorList>
    </citation>
    <scope>NUCLEOTIDE SEQUENCE</scope>
    <source>
        <strain evidence="13">171206Taipei</strain>
    </source>
</reference>
<dbReference type="EMBL" id="JACAZF010000006">
    <property type="protein sequence ID" value="KAF7302021.1"/>
    <property type="molecule type" value="Genomic_DNA"/>
</dbReference>
<feature type="binding site" evidence="10">
    <location>
        <position position="56"/>
    </location>
    <ligand>
        <name>ATP</name>
        <dbReference type="ChEBI" id="CHEBI:30616"/>
    </ligand>
</feature>
<keyword evidence="2 10" id="KW-0547">Nucleotide-binding</keyword>
<dbReference type="PANTHER" id="PTHR48013:SF9">
    <property type="entry name" value="DUAL SPECIFICITY MITOGEN-ACTIVATED PROTEIN KINASE KINASE 5"/>
    <property type="match status" value="1"/>
</dbReference>